<dbReference type="InterPro" id="IPR036390">
    <property type="entry name" value="WH_DNA-bd_sf"/>
</dbReference>
<evidence type="ECO:0000256" key="2">
    <source>
        <dbReference type="ARBA" id="ARBA00023015"/>
    </source>
</evidence>
<dbReference type="SUPFAM" id="SSF46785">
    <property type="entry name" value="Winged helix' DNA-binding domain"/>
    <property type="match status" value="1"/>
</dbReference>
<dbReference type="EMBL" id="BAABAS010000016">
    <property type="protein sequence ID" value="GAA4236899.1"/>
    <property type="molecule type" value="Genomic_DNA"/>
</dbReference>
<comment type="caution">
    <text evidence="8">The sequence shown here is derived from an EMBL/GenBank/DDBJ whole genome shotgun (WGS) entry which is preliminary data.</text>
</comment>
<organism evidence="8 9">
    <name type="scientific">Actinomadura meridiana</name>
    <dbReference type="NCBI Taxonomy" id="559626"/>
    <lineage>
        <taxon>Bacteria</taxon>
        <taxon>Bacillati</taxon>
        <taxon>Actinomycetota</taxon>
        <taxon>Actinomycetes</taxon>
        <taxon>Streptosporangiales</taxon>
        <taxon>Thermomonosporaceae</taxon>
        <taxon>Actinomadura</taxon>
    </lineage>
</organism>
<dbReference type="RefSeq" id="WP_344900248.1">
    <property type="nucleotide sequence ID" value="NZ_BAABAS010000016.1"/>
</dbReference>
<dbReference type="Pfam" id="PF00126">
    <property type="entry name" value="HTH_1"/>
    <property type="match status" value="1"/>
</dbReference>
<dbReference type="InterPro" id="IPR000847">
    <property type="entry name" value="LysR_HTH_N"/>
</dbReference>
<evidence type="ECO:0000256" key="4">
    <source>
        <dbReference type="ARBA" id="ARBA00023159"/>
    </source>
</evidence>
<keyword evidence="5" id="KW-0804">Transcription</keyword>
<dbReference type="InterPro" id="IPR036388">
    <property type="entry name" value="WH-like_DNA-bd_sf"/>
</dbReference>
<evidence type="ECO:0000259" key="7">
    <source>
        <dbReference type="PROSITE" id="PS50931"/>
    </source>
</evidence>
<name>A0ABP8CBA0_9ACTN</name>
<reference evidence="9" key="1">
    <citation type="journal article" date="2019" name="Int. J. Syst. Evol. Microbiol.">
        <title>The Global Catalogue of Microorganisms (GCM) 10K type strain sequencing project: providing services to taxonomists for standard genome sequencing and annotation.</title>
        <authorList>
            <consortium name="The Broad Institute Genomics Platform"/>
            <consortium name="The Broad Institute Genome Sequencing Center for Infectious Disease"/>
            <person name="Wu L."/>
            <person name="Ma J."/>
        </authorList>
    </citation>
    <scope>NUCLEOTIDE SEQUENCE [LARGE SCALE GENOMIC DNA]</scope>
    <source>
        <strain evidence="9">JCM 17440</strain>
    </source>
</reference>
<dbReference type="Proteomes" id="UP001501710">
    <property type="component" value="Unassembled WGS sequence"/>
</dbReference>
<feature type="domain" description="HTH lysR-type" evidence="7">
    <location>
        <begin position="6"/>
        <end position="63"/>
    </location>
</feature>
<evidence type="ECO:0000256" key="1">
    <source>
        <dbReference type="ARBA" id="ARBA00009437"/>
    </source>
</evidence>
<dbReference type="Gene3D" id="3.40.190.10">
    <property type="entry name" value="Periplasmic binding protein-like II"/>
    <property type="match status" value="2"/>
</dbReference>
<evidence type="ECO:0000256" key="5">
    <source>
        <dbReference type="ARBA" id="ARBA00023163"/>
    </source>
</evidence>
<dbReference type="SUPFAM" id="SSF53850">
    <property type="entry name" value="Periplasmic binding protein-like II"/>
    <property type="match status" value="1"/>
</dbReference>
<sequence>MAISRPTVAQLRAFLALAEHLHFRDAAAALRMSQPALSGAVAALEDTLGTRLVERTTRKVLLTPAGRRVARRAEAVLAEPAEFELASAGVPRTVLGDMDVILLNEGHCLRDQSLEVCREVGARAAATYATSLATLVQLVSGGLGVTLVPETALAVETRHAPNLSLHRFAAPAPFRRIGLGFRTTSPRADEFEALAGCVRDAVAESGAGPGVRPAGSVTPR</sequence>
<accession>A0ABP8CBA0</accession>
<dbReference type="PROSITE" id="PS50931">
    <property type="entry name" value="HTH_LYSR"/>
    <property type="match status" value="1"/>
</dbReference>
<dbReference type="PANTHER" id="PTHR30346:SF26">
    <property type="entry name" value="HYDROGEN PEROXIDE-INDUCIBLE GENES ACTIVATOR"/>
    <property type="match status" value="1"/>
</dbReference>
<dbReference type="PANTHER" id="PTHR30346">
    <property type="entry name" value="TRANSCRIPTIONAL DUAL REGULATOR HCAR-RELATED"/>
    <property type="match status" value="1"/>
</dbReference>
<gene>
    <name evidence="8" type="ORF">GCM10022254_47600</name>
</gene>
<dbReference type="InterPro" id="IPR005119">
    <property type="entry name" value="LysR_subst-bd"/>
</dbReference>
<keyword evidence="4" id="KW-0010">Activator</keyword>
<protein>
    <recommendedName>
        <fullName evidence="6">Probable hydrogen peroxide-inducible genes activator</fullName>
    </recommendedName>
</protein>
<evidence type="ECO:0000313" key="9">
    <source>
        <dbReference type="Proteomes" id="UP001501710"/>
    </source>
</evidence>
<comment type="similarity">
    <text evidence="1">Belongs to the LysR transcriptional regulatory family.</text>
</comment>
<keyword evidence="9" id="KW-1185">Reference proteome</keyword>
<dbReference type="Pfam" id="PF03466">
    <property type="entry name" value="LysR_substrate"/>
    <property type="match status" value="1"/>
</dbReference>
<evidence type="ECO:0000256" key="6">
    <source>
        <dbReference type="ARBA" id="ARBA00040885"/>
    </source>
</evidence>
<evidence type="ECO:0000313" key="8">
    <source>
        <dbReference type="EMBL" id="GAA4236899.1"/>
    </source>
</evidence>
<keyword evidence="3" id="KW-0238">DNA-binding</keyword>
<evidence type="ECO:0000256" key="3">
    <source>
        <dbReference type="ARBA" id="ARBA00023125"/>
    </source>
</evidence>
<keyword evidence="2" id="KW-0805">Transcription regulation</keyword>
<proteinExistence type="inferred from homology"/>
<dbReference type="Gene3D" id="1.10.10.10">
    <property type="entry name" value="Winged helix-like DNA-binding domain superfamily/Winged helix DNA-binding domain"/>
    <property type="match status" value="1"/>
</dbReference>
<dbReference type="PRINTS" id="PR00039">
    <property type="entry name" value="HTHLYSR"/>
</dbReference>